<organism evidence="1 2">
    <name type="scientific">Romanomermis culicivorax</name>
    <name type="common">Nematode worm</name>
    <dbReference type="NCBI Taxonomy" id="13658"/>
    <lineage>
        <taxon>Eukaryota</taxon>
        <taxon>Metazoa</taxon>
        <taxon>Ecdysozoa</taxon>
        <taxon>Nematoda</taxon>
        <taxon>Enoplea</taxon>
        <taxon>Dorylaimia</taxon>
        <taxon>Mermithida</taxon>
        <taxon>Mermithoidea</taxon>
        <taxon>Mermithidae</taxon>
        <taxon>Romanomermis</taxon>
    </lineage>
</organism>
<sequence length="302" mass="35607">MTHQLFKCNTNLITILISNPNRRDEWIMNEYDTIVTSILFNHAVDYLRSDINRSTIFIRPKIIDKFPSCLIPNQEQKSKLSTFDYNLNDLKRLKFYYLRNARECARNFAQDLWSRNLGNYCLIIQNMEKYLAKDDRTLDWTLFGFLENLFFSQEKFNQSNFIVHFNGDSEKLSAILRKFSTNIYRLEKIFTGEKFVYTLDAPQFDDFQLEIICVSEGQNFNHLLSAWRPFQAYLSDFGCSDSLAKSTPVAEVLTEIAHFRKSVTRCPKKIKLIKVDIYGPTRNHLMGEKNVTSRESRFIQID</sequence>
<dbReference type="Proteomes" id="UP000887565">
    <property type="component" value="Unplaced"/>
</dbReference>
<name>A0A915IBR6_ROMCU</name>
<reference evidence="2" key="1">
    <citation type="submission" date="2022-11" db="UniProtKB">
        <authorList>
            <consortium name="WormBaseParasite"/>
        </authorList>
    </citation>
    <scope>IDENTIFICATION</scope>
</reference>
<dbReference type="AlphaFoldDB" id="A0A915IBR6"/>
<dbReference type="WBParaSite" id="nRc.2.0.1.t11615-RA">
    <property type="protein sequence ID" value="nRc.2.0.1.t11615-RA"/>
    <property type="gene ID" value="nRc.2.0.1.g11615"/>
</dbReference>
<proteinExistence type="predicted"/>
<accession>A0A915IBR6</accession>
<protein>
    <submittedName>
        <fullName evidence="2">Uncharacterized protein</fullName>
    </submittedName>
</protein>
<evidence type="ECO:0000313" key="1">
    <source>
        <dbReference type="Proteomes" id="UP000887565"/>
    </source>
</evidence>
<evidence type="ECO:0000313" key="2">
    <source>
        <dbReference type="WBParaSite" id="nRc.2.0.1.t11615-RA"/>
    </source>
</evidence>
<keyword evidence="1" id="KW-1185">Reference proteome</keyword>